<evidence type="ECO:0000256" key="1">
    <source>
        <dbReference type="ARBA" id="ARBA00023015"/>
    </source>
</evidence>
<dbReference type="InterPro" id="IPR011006">
    <property type="entry name" value="CheY-like_superfamily"/>
</dbReference>
<dbReference type="SUPFAM" id="SSF52172">
    <property type="entry name" value="CheY-like"/>
    <property type="match status" value="1"/>
</dbReference>
<dbReference type="InterPro" id="IPR000792">
    <property type="entry name" value="Tscrpt_reg_LuxR_C"/>
</dbReference>
<organism evidence="5 6">
    <name type="scientific">Dietzia aurantiaca</name>
    <dbReference type="NCBI Taxonomy" id="983873"/>
    <lineage>
        <taxon>Bacteria</taxon>
        <taxon>Bacillati</taxon>
        <taxon>Actinomycetota</taxon>
        <taxon>Actinomycetes</taxon>
        <taxon>Mycobacteriales</taxon>
        <taxon>Dietziaceae</taxon>
        <taxon>Dietzia</taxon>
    </lineage>
</organism>
<dbReference type="Proteomes" id="UP001595836">
    <property type="component" value="Unassembled WGS sequence"/>
</dbReference>
<evidence type="ECO:0000313" key="6">
    <source>
        <dbReference type="Proteomes" id="UP001595836"/>
    </source>
</evidence>
<keyword evidence="2" id="KW-0238">DNA-binding</keyword>
<dbReference type="Gene3D" id="3.40.50.2300">
    <property type="match status" value="1"/>
</dbReference>
<dbReference type="PROSITE" id="PS50043">
    <property type="entry name" value="HTH_LUXR_2"/>
    <property type="match status" value="1"/>
</dbReference>
<evidence type="ECO:0000313" key="5">
    <source>
        <dbReference type="EMBL" id="MFC4754003.1"/>
    </source>
</evidence>
<reference evidence="6" key="1">
    <citation type="journal article" date="2019" name="Int. J. Syst. Evol. Microbiol.">
        <title>The Global Catalogue of Microorganisms (GCM) 10K type strain sequencing project: providing services to taxonomists for standard genome sequencing and annotation.</title>
        <authorList>
            <consortium name="The Broad Institute Genomics Platform"/>
            <consortium name="The Broad Institute Genome Sequencing Center for Infectious Disease"/>
            <person name="Wu L."/>
            <person name="Ma J."/>
        </authorList>
    </citation>
    <scope>NUCLEOTIDE SEQUENCE [LARGE SCALE GENOMIC DNA]</scope>
    <source>
        <strain evidence="6">JCM 11882</strain>
    </source>
</reference>
<dbReference type="EMBL" id="JBHSHP010000009">
    <property type="protein sequence ID" value="MFC4754003.1"/>
    <property type="molecule type" value="Genomic_DNA"/>
</dbReference>
<dbReference type="SMART" id="SM00421">
    <property type="entry name" value="HTH_LUXR"/>
    <property type="match status" value="1"/>
</dbReference>
<keyword evidence="6" id="KW-1185">Reference proteome</keyword>
<dbReference type="SUPFAM" id="SSF46894">
    <property type="entry name" value="C-terminal effector domain of the bipartite response regulators"/>
    <property type="match status" value="1"/>
</dbReference>
<proteinExistence type="predicted"/>
<evidence type="ECO:0000256" key="2">
    <source>
        <dbReference type="ARBA" id="ARBA00023125"/>
    </source>
</evidence>
<keyword evidence="3" id="KW-0804">Transcription</keyword>
<evidence type="ECO:0000256" key="3">
    <source>
        <dbReference type="ARBA" id="ARBA00023163"/>
    </source>
</evidence>
<sequence>MPVSVCVIDDFDIVVAGVRALLDPFADRVLVVETQLRTNPDLVVDVALFDTFAAPLDWQLQLTELAADARVGAVAVYSFMTDPRAVEDSLAAGAGGFLAKSLPAEALVEGIEAIAGGHRVVDLGARDGGVAGDHWPAEGVGLSPREAEMLSLIVRGYSNEEIARSRYLSPNTVKSYIREAYRKIGVTTRAQAVAWGMRNGLEPSH</sequence>
<feature type="domain" description="HTH luxR-type" evidence="4">
    <location>
        <begin position="135"/>
        <end position="200"/>
    </location>
</feature>
<dbReference type="PANTHER" id="PTHR44688">
    <property type="entry name" value="DNA-BINDING TRANSCRIPTIONAL ACTIVATOR DEVR_DOSR"/>
    <property type="match status" value="1"/>
</dbReference>
<evidence type="ECO:0000259" key="4">
    <source>
        <dbReference type="PROSITE" id="PS50043"/>
    </source>
</evidence>
<protein>
    <submittedName>
        <fullName evidence="5">LuxR C-terminal-related transcriptional regulator</fullName>
    </submittedName>
</protein>
<dbReference type="PRINTS" id="PR00038">
    <property type="entry name" value="HTHLUXR"/>
</dbReference>
<dbReference type="RefSeq" id="WP_344988741.1">
    <property type="nucleotide sequence ID" value="NZ_BAABCD010000006.1"/>
</dbReference>
<dbReference type="CDD" id="cd06170">
    <property type="entry name" value="LuxR_C_like"/>
    <property type="match status" value="1"/>
</dbReference>
<dbReference type="PANTHER" id="PTHR44688:SF16">
    <property type="entry name" value="DNA-BINDING TRANSCRIPTIONAL ACTIVATOR DEVR_DOSR"/>
    <property type="match status" value="1"/>
</dbReference>
<gene>
    <name evidence="5" type="ORF">ACFO7U_04305</name>
</gene>
<name>A0ABV9PRA1_9ACTN</name>
<keyword evidence="1" id="KW-0805">Transcription regulation</keyword>
<accession>A0ABV9PRA1</accession>
<comment type="caution">
    <text evidence="5">The sequence shown here is derived from an EMBL/GenBank/DDBJ whole genome shotgun (WGS) entry which is preliminary data.</text>
</comment>
<dbReference type="InterPro" id="IPR016032">
    <property type="entry name" value="Sig_transdc_resp-reg_C-effctor"/>
</dbReference>
<dbReference type="Pfam" id="PF00196">
    <property type="entry name" value="GerE"/>
    <property type="match status" value="1"/>
</dbReference>